<feature type="transmembrane region" description="Helical" evidence="2">
    <location>
        <begin position="212"/>
        <end position="234"/>
    </location>
</feature>
<name>A0A147F193_MICTE</name>
<evidence type="ECO:0000256" key="2">
    <source>
        <dbReference type="SAM" id="Phobius"/>
    </source>
</evidence>
<feature type="compositionally biased region" description="Low complexity" evidence="1">
    <location>
        <begin position="8"/>
        <end position="17"/>
    </location>
</feature>
<comment type="caution">
    <text evidence="3">The sequence shown here is derived from an EMBL/GenBank/DDBJ whole genome shotgun (WGS) entry which is preliminary data.</text>
</comment>
<dbReference type="AlphaFoldDB" id="A0A147F193"/>
<feature type="transmembrane region" description="Helical" evidence="2">
    <location>
        <begin position="141"/>
        <end position="160"/>
    </location>
</feature>
<protein>
    <submittedName>
        <fullName evidence="3">Uncharacterized protein</fullName>
    </submittedName>
</protein>
<evidence type="ECO:0000313" key="3">
    <source>
        <dbReference type="EMBL" id="KTR96617.1"/>
    </source>
</evidence>
<feature type="transmembrane region" description="Helical" evidence="2">
    <location>
        <begin position="172"/>
        <end position="192"/>
    </location>
</feature>
<feature type="region of interest" description="Disordered" evidence="1">
    <location>
        <begin position="248"/>
        <end position="320"/>
    </location>
</feature>
<evidence type="ECO:0000256" key="1">
    <source>
        <dbReference type="SAM" id="MobiDB-lite"/>
    </source>
</evidence>
<feature type="transmembrane region" description="Helical" evidence="2">
    <location>
        <begin position="104"/>
        <end position="121"/>
    </location>
</feature>
<dbReference type="Proteomes" id="UP000075025">
    <property type="component" value="Unassembled WGS sequence"/>
</dbReference>
<evidence type="ECO:0000313" key="4">
    <source>
        <dbReference type="Proteomes" id="UP000075025"/>
    </source>
</evidence>
<keyword evidence="2" id="KW-1133">Transmembrane helix</keyword>
<dbReference type="PATRIC" id="fig|2033.6.peg.3342"/>
<dbReference type="RefSeq" id="WP_242864488.1">
    <property type="nucleotide sequence ID" value="NZ_LDRT01000007.1"/>
</dbReference>
<reference evidence="3 4" key="1">
    <citation type="journal article" date="2016" name="Front. Microbiol.">
        <title>Genomic Resource of Rice Seed Associated Bacteria.</title>
        <authorList>
            <person name="Midha S."/>
            <person name="Bansal K."/>
            <person name="Sharma S."/>
            <person name="Kumar N."/>
            <person name="Patil P.P."/>
            <person name="Chaudhry V."/>
            <person name="Patil P.B."/>
        </authorList>
    </citation>
    <scope>NUCLEOTIDE SEQUENCE [LARGE SCALE GENOMIC DNA]</scope>
    <source>
        <strain evidence="3 4">NS220</strain>
    </source>
</reference>
<organism evidence="3 4">
    <name type="scientific">Microbacterium testaceum</name>
    <name type="common">Aureobacterium testaceum</name>
    <name type="synonym">Brevibacterium testaceum</name>
    <dbReference type="NCBI Taxonomy" id="2033"/>
    <lineage>
        <taxon>Bacteria</taxon>
        <taxon>Bacillati</taxon>
        <taxon>Actinomycetota</taxon>
        <taxon>Actinomycetes</taxon>
        <taxon>Micrococcales</taxon>
        <taxon>Microbacteriaceae</taxon>
        <taxon>Microbacterium</taxon>
    </lineage>
</organism>
<dbReference type="EMBL" id="LDRT01000007">
    <property type="protein sequence ID" value="KTR96617.1"/>
    <property type="molecule type" value="Genomic_DNA"/>
</dbReference>
<gene>
    <name evidence="3" type="ORF">NS220_01260</name>
</gene>
<proteinExistence type="predicted"/>
<keyword evidence="2" id="KW-0472">Membrane</keyword>
<keyword evidence="2" id="KW-0812">Transmembrane</keyword>
<feature type="region of interest" description="Disordered" evidence="1">
    <location>
        <begin position="1"/>
        <end position="74"/>
    </location>
</feature>
<feature type="compositionally biased region" description="Basic and acidic residues" evidence="1">
    <location>
        <begin position="41"/>
        <end position="50"/>
    </location>
</feature>
<sequence length="434" mass="45206">MTDRTDDPVSPADSAADGPLASGAPEGSGPRLARSTMVPSHDGDAAPRETEDTDLDSDDASAVSSDTQLSARSHVNTHGVSLPATASASGAVSYGVGPFSVREVALLGIWAVAFLVSFFPDNNVTGAARVLVGGSNVWVSGLWWIAAVALPTVAVGLVVLRRLSPQGIRRVGSLGIDQFASVAFSVAAFVWVAWLWETVSIAIDTGGWVRSWVVWVEAILMVAGVVLTVVAPFLPPFAADFAGREEVPAHRNARPVRPVVPRPVAPRPTRRSAPDSASAAAPDAASAPSDGVDAGAPGDYVRSTEGPRTVPADPPTSVLPSVERAPAAQAIAGQTDTDTNDAGVDHAHGADDHPTDVLTRLHDLSTEPAHPAAQAFWALAPVEREVVDDYGTPIFRIGPSAWALVIEDRGETFVIRHDDGRIGYLHDVSGVTRG</sequence>
<accession>A0A147F193</accession>
<feature type="compositionally biased region" description="Low complexity" evidence="1">
    <location>
        <begin position="274"/>
        <end position="290"/>
    </location>
</feature>